<sequence length="467" mass="50184">MIQPISSDTLSRIDKLFMDQDAIGIEESRRLRAQRGIEVLVGDDVKASYGLQLALLTAVNLGVKCFAGETKVHAAAEVWLAPCLVLVVRAATLGEAVVELGGKPTVWSGLPPTGRHLILGNAVAEAGAVRMTYDGWRIAVGPATEVPRMAEREYCQLASIAAASIAVGEVFADFAGISITATRRVVTFSLWRPDLSAEHPDGVGRQLVELPLAVGAFGLGHLGQAYLWGLAALPYSSRKDATILLCDDDRVEKANVETGALLTSVSVTYLKTRVAADWLETRGFSTRLLERRVDENFRRTAGEPVIALSGFDDNRARQWLSEAGFNAIFDSGLGGEDHNFDTIAFHTWPNPRVACDVWPLESTEELAAREARKRLLAASNAAYQALDADECGRLLLTGKSVAVPFVGAVAACVVLAEMLKTVNGGPVFSDLKLRLCSLGTSRLEGRLASEAAPPVRGVQTHTIKRVE</sequence>
<dbReference type="InterPro" id="IPR035985">
    <property type="entry name" value="Ubiquitin-activating_enz"/>
</dbReference>
<dbReference type="Proteomes" id="UP001595530">
    <property type="component" value="Unassembled WGS sequence"/>
</dbReference>
<comment type="caution">
    <text evidence="1">The sequence shown here is derived from an EMBL/GenBank/DDBJ whole genome shotgun (WGS) entry which is preliminary data.</text>
</comment>
<keyword evidence="2" id="KW-1185">Reference proteome</keyword>
<protein>
    <recommendedName>
        <fullName evidence="3">Thiamine biosynthesis protein ThiF</fullName>
    </recommendedName>
</protein>
<organism evidence="1 2">
    <name type="scientific">Undibacterium arcticum</name>
    <dbReference type="NCBI Taxonomy" id="1762892"/>
    <lineage>
        <taxon>Bacteria</taxon>
        <taxon>Pseudomonadati</taxon>
        <taxon>Pseudomonadota</taxon>
        <taxon>Betaproteobacteria</taxon>
        <taxon>Burkholderiales</taxon>
        <taxon>Oxalobacteraceae</taxon>
        <taxon>Undibacterium</taxon>
    </lineage>
</organism>
<dbReference type="EMBL" id="JBHRTP010000068">
    <property type="protein sequence ID" value="MFC3110095.1"/>
    <property type="molecule type" value="Genomic_DNA"/>
</dbReference>
<evidence type="ECO:0000313" key="2">
    <source>
        <dbReference type="Proteomes" id="UP001595530"/>
    </source>
</evidence>
<reference evidence="2" key="1">
    <citation type="journal article" date="2019" name="Int. J. Syst. Evol. Microbiol.">
        <title>The Global Catalogue of Microorganisms (GCM) 10K type strain sequencing project: providing services to taxonomists for standard genome sequencing and annotation.</title>
        <authorList>
            <consortium name="The Broad Institute Genomics Platform"/>
            <consortium name="The Broad Institute Genome Sequencing Center for Infectious Disease"/>
            <person name="Wu L."/>
            <person name="Ma J."/>
        </authorList>
    </citation>
    <scope>NUCLEOTIDE SEQUENCE [LARGE SCALE GENOMIC DNA]</scope>
    <source>
        <strain evidence="2">KCTC 42986</strain>
    </source>
</reference>
<gene>
    <name evidence="1" type="ORF">ACFOFO_19375</name>
</gene>
<dbReference type="Gene3D" id="3.40.50.720">
    <property type="entry name" value="NAD(P)-binding Rossmann-like Domain"/>
    <property type="match status" value="1"/>
</dbReference>
<name>A0ABV7F861_9BURK</name>
<evidence type="ECO:0008006" key="3">
    <source>
        <dbReference type="Google" id="ProtNLM"/>
    </source>
</evidence>
<dbReference type="RefSeq" id="WP_390329392.1">
    <property type="nucleotide sequence ID" value="NZ_JBHRTP010000068.1"/>
</dbReference>
<dbReference type="SUPFAM" id="SSF69572">
    <property type="entry name" value="Activating enzymes of the ubiquitin-like proteins"/>
    <property type="match status" value="1"/>
</dbReference>
<proteinExistence type="predicted"/>
<accession>A0ABV7F861</accession>
<evidence type="ECO:0000313" key="1">
    <source>
        <dbReference type="EMBL" id="MFC3110095.1"/>
    </source>
</evidence>